<keyword evidence="7 9" id="KW-0411">Iron-sulfur</keyword>
<comment type="similarity">
    <text evidence="1">Belongs to the anaerobic coproporphyrinogen-III oxidase family. HemW subfamily.</text>
</comment>
<feature type="domain" description="Radical SAM core" evidence="10">
    <location>
        <begin position="1"/>
        <end position="234"/>
    </location>
</feature>
<comment type="function">
    <text evidence="9">Probably acts as a heme chaperone, transferring heme to an unknown acceptor. Binds one molecule of heme per monomer, possibly covalently. Binds 1 [4Fe-4S] cluster. The cluster is coordinated with 3 cysteines and an exchangeable S-adenosyl-L-methionine.</text>
</comment>
<comment type="subcellular location">
    <subcellularLocation>
        <location evidence="9">Cytoplasm</location>
    </subcellularLocation>
</comment>
<dbReference type="PANTHER" id="PTHR13932">
    <property type="entry name" value="COPROPORPHYRINIGEN III OXIDASE"/>
    <property type="match status" value="1"/>
</dbReference>
<dbReference type="Pfam" id="PF06969">
    <property type="entry name" value="HemN_C"/>
    <property type="match status" value="1"/>
</dbReference>
<evidence type="ECO:0000256" key="3">
    <source>
        <dbReference type="ARBA" id="ARBA00022617"/>
    </source>
</evidence>
<keyword evidence="9" id="KW-0004">4Fe-4S</keyword>
<dbReference type="Pfam" id="PF04055">
    <property type="entry name" value="Radical_SAM"/>
    <property type="match status" value="1"/>
</dbReference>
<dbReference type="PANTHER" id="PTHR13932:SF5">
    <property type="entry name" value="RADICAL S-ADENOSYL METHIONINE DOMAIN-CONTAINING PROTEIN 1, MITOCHONDRIAL"/>
    <property type="match status" value="1"/>
</dbReference>
<dbReference type="InterPro" id="IPR013785">
    <property type="entry name" value="Aldolase_TIM"/>
</dbReference>
<dbReference type="SFLD" id="SFLDG01065">
    <property type="entry name" value="anaerobic_coproporphyrinogen-I"/>
    <property type="match status" value="1"/>
</dbReference>
<keyword evidence="8 9" id="KW-0143">Chaperone</keyword>
<evidence type="ECO:0000256" key="1">
    <source>
        <dbReference type="ARBA" id="ARBA00006100"/>
    </source>
</evidence>
<dbReference type="InterPro" id="IPR058240">
    <property type="entry name" value="rSAM_sf"/>
</dbReference>
<dbReference type="NCBIfam" id="TIGR00539">
    <property type="entry name" value="hemN_rel"/>
    <property type="match status" value="1"/>
</dbReference>
<evidence type="ECO:0000313" key="11">
    <source>
        <dbReference type="EMBL" id="AEC00719.1"/>
    </source>
</evidence>
<evidence type="ECO:0000256" key="9">
    <source>
        <dbReference type="RuleBase" id="RU364116"/>
    </source>
</evidence>
<keyword evidence="6 9" id="KW-0408">Iron</keyword>
<dbReference type="OrthoDB" id="9808022at2"/>
<dbReference type="PROSITE" id="PS51918">
    <property type="entry name" value="RADICAL_SAM"/>
    <property type="match status" value="1"/>
</dbReference>
<dbReference type="SFLD" id="SFLDS00029">
    <property type="entry name" value="Radical_SAM"/>
    <property type="match status" value="1"/>
</dbReference>
<evidence type="ECO:0000256" key="2">
    <source>
        <dbReference type="ARBA" id="ARBA00017228"/>
    </source>
</evidence>
<dbReference type="SFLD" id="SFLDF00288">
    <property type="entry name" value="HemN-like__clustered_with_nucl"/>
    <property type="match status" value="1"/>
</dbReference>
<evidence type="ECO:0000256" key="6">
    <source>
        <dbReference type="ARBA" id="ARBA00023004"/>
    </source>
</evidence>
<protein>
    <recommendedName>
        <fullName evidence="2 9">Heme chaperone HemW</fullName>
    </recommendedName>
</protein>
<evidence type="ECO:0000256" key="8">
    <source>
        <dbReference type="ARBA" id="ARBA00023186"/>
    </source>
</evidence>
<dbReference type="SUPFAM" id="SSF102114">
    <property type="entry name" value="Radical SAM enzymes"/>
    <property type="match status" value="1"/>
</dbReference>
<evidence type="ECO:0000313" key="12">
    <source>
        <dbReference type="Proteomes" id="UP000011124"/>
    </source>
</evidence>
<reference evidence="11 12" key="1">
    <citation type="submission" date="2011-04" db="EMBL/GenBank/DDBJ databases">
        <title>The complete genome of Selenomonas sputigena DSM 20758.</title>
        <authorList>
            <consortium name="US DOE Joint Genome Institute (JGI-PGF)"/>
            <person name="Lucas S."/>
            <person name="Copeland A."/>
            <person name="Lapidus A."/>
            <person name="Bruce D."/>
            <person name="Goodwin L."/>
            <person name="Pitluck S."/>
            <person name="Peters L."/>
            <person name="Kyrpides N."/>
            <person name="Mavromatis K."/>
            <person name="Ivanova N."/>
            <person name="Ovchinnikova G."/>
            <person name="Teshima H."/>
            <person name="Detter J.C."/>
            <person name="Tapia R."/>
            <person name="Han C."/>
            <person name="Land M."/>
            <person name="Hauser L."/>
            <person name="Markowitz V."/>
            <person name="Cheng J.-F."/>
            <person name="Hugenholtz P."/>
            <person name="Woyke T."/>
            <person name="Wu D."/>
            <person name="Gronow S."/>
            <person name="Wellnitz S."/>
            <person name="Schneider S."/>
            <person name="Klenk H.-P."/>
            <person name="Eisen J.A."/>
        </authorList>
    </citation>
    <scope>NUCLEOTIDE SEQUENCE [LARGE SCALE GENOMIC DNA]</scope>
    <source>
        <strain evidence="12">ATCC 35185 / DSM 20758 / VPI D19B-28</strain>
    </source>
</reference>
<name>F4EWW5_SELS3</name>
<evidence type="ECO:0000259" key="10">
    <source>
        <dbReference type="PROSITE" id="PS51918"/>
    </source>
</evidence>
<dbReference type="GO" id="GO:0051539">
    <property type="term" value="F:4 iron, 4 sulfur cluster binding"/>
    <property type="evidence" value="ECO:0007669"/>
    <property type="project" value="UniProtKB-UniRule"/>
</dbReference>
<evidence type="ECO:0000256" key="7">
    <source>
        <dbReference type="ARBA" id="ARBA00023014"/>
    </source>
</evidence>
<dbReference type="InterPro" id="IPR010723">
    <property type="entry name" value="HemN_C"/>
</dbReference>
<keyword evidence="9" id="KW-0963">Cytoplasm</keyword>
<dbReference type="InterPro" id="IPR034505">
    <property type="entry name" value="Coproporphyrinogen-III_oxidase"/>
</dbReference>
<dbReference type="Gene3D" id="3.20.20.70">
    <property type="entry name" value="Aldolase class I"/>
    <property type="match status" value="1"/>
</dbReference>
<dbReference type="Proteomes" id="UP000011124">
    <property type="component" value="Chromosome"/>
</dbReference>
<dbReference type="InterPro" id="IPR004559">
    <property type="entry name" value="HemW-like"/>
</dbReference>
<keyword evidence="4 9" id="KW-0949">S-adenosyl-L-methionine</keyword>
<accession>F4EWW5</accession>
<dbReference type="InterPro" id="IPR007197">
    <property type="entry name" value="rSAM"/>
</dbReference>
<dbReference type="HOGENOM" id="CLU_027579_2_2_9"/>
<evidence type="ECO:0000256" key="4">
    <source>
        <dbReference type="ARBA" id="ARBA00022691"/>
    </source>
</evidence>
<sequence length="385" mass="42751">MGDFGVYVHIPFCRRKCFYCDFPSYAGEERWMSRYREALCREIAAQGCRCLQEGAVRTVYIGGGTPTALAADDLLAVICSVRESFHLTGAEEFTVEANPGTVDAKLLERLREAGVNRLSFGVQSFSDALLAAIGRIHTAREAEDAVRMAQKAGFRVSLDLMYGLPGQTLSDLKDSVARAAALGIGHISVYGLAVEDGTPFARMEEAGRLHLPTDDKCGDMYDYITAELPRLGYRRYEISNYARAGEESRHNLAYWQDVSYIGLGAAAHSYWHGQRTENEQDLCRYIACIEGEGGLSLAREEEPCSRESHIEEFAFLALRTADGIDKKRFRGTFASDVHEVYGEVIARLQAAGLVEETAVSIRLTEQGMKFGNRVFEAFLLERDEA</sequence>
<dbReference type="CDD" id="cd01335">
    <property type="entry name" value="Radical_SAM"/>
    <property type="match status" value="1"/>
</dbReference>
<dbReference type="GO" id="GO:0005737">
    <property type="term" value="C:cytoplasm"/>
    <property type="evidence" value="ECO:0007669"/>
    <property type="project" value="UniProtKB-SubCell"/>
</dbReference>
<dbReference type="SFLD" id="SFLDG01082">
    <property type="entry name" value="B12-binding_domain_containing"/>
    <property type="match status" value="1"/>
</dbReference>
<dbReference type="EMBL" id="CP002637">
    <property type="protein sequence ID" value="AEC00719.1"/>
    <property type="molecule type" value="Genomic_DNA"/>
</dbReference>
<dbReference type="GO" id="GO:0004109">
    <property type="term" value="F:coproporphyrinogen oxidase activity"/>
    <property type="evidence" value="ECO:0007669"/>
    <property type="project" value="InterPro"/>
</dbReference>
<dbReference type="AlphaFoldDB" id="F4EWW5"/>
<evidence type="ECO:0000256" key="5">
    <source>
        <dbReference type="ARBA" id="ARBA00022723"/>
    </source>
</evidence>
<dbReference type="SMART" id="SM00729">
    <property type="entry name" value="Elp3"/>
    <property type="match status" value="1"/>
</dbReference>
<keyword evidence="12" id="KW-1185">Reference proteome</keyword>
<dbReference type="RefSeq" id="WP_013740956.1">
    <property type="nucleotide sequence ID" value="NC_015437.1"/>
</dbReference>
<organism evidence="11 12">
    <name type="scientific">Selenomonas sputigena (strain ATCC 35185 / DSM 20758 / CCUG 44933 / VPI D19B-28)</name>
    <dbReference type="NCBI Taxonomy" id="546271"/>
    <lineage>
        <taxon>Bacteria</taxon>
        <taxon>Bacillati</taxon>
        <taxon>Bacillota</taxon>
        <taxon>Negativicutes</taxon>
        <taxon>Selenomonadales</taxon>
        <taxon>Selenomonadaceae</taxon>
        <taxon>Selenomonas</taxon>
    </lineage>
</organism>
<dbReference type="SFLD" id="SFLDF00562">
    <property type="entry name" value="HemN-like__clustered_with_heat"/>
    <property type="match status" value="1"/>
</dbReference>
<keyword evidence="5 9" id="KW-0479">Metal-binding</keyword>
<keyword evidence="3 9" id="KW-0349">Heme</keyword>
<gene>
    <name evidence="11" type="ordered locus">Selsp_1763</name>
</gene>
<dbReference type="KEGG" id="ssg:Selsp_1763"/>
<proteinExistence type="inferred from homology"/>
<dbReference type="GO" id="GO:0006779">
    <property type="term" value="P:porphyrin-containing compound biosynthetic process"/>
    <property type="evidence" value="ECO:0007669"/>
    <property type="project" value="InterPro"/>
</dbReference>
<dbReference type="InterPro" id="IPR006638">
    <property type="entry name" value="Elp3/MiaA/NifB-like_rSAM"/>
</dbReference>
<dbReference type="GO" id="GO:0046872">
    <property type="term" value="F:metal ion binding"/>
    <property type="evidence" value="ECO:0007669"/>
    <property type="project" value="UniProtKB-UniRule"/>
</dbReference>